<proteinExistence type="predicted"/>
<evidence type="ECO:0000313" key="2">
    <source>
        <dbReference type="EMBL" id="KVI10768.1"/>
    </source>
</evidence>
<dbReference type="STRING" id="59895.A0A118K6J8"/>
<name>A0A118K6J8_CYNCS</name>
<evidence type="ECO:0000256" key="1">
    <source>
        <dbReference type="SAM" id="MobiDB-lite"/>
    </source>
</evidence>
<sequence length="305" mass="34403">MMPSPAVDFNFESTNTTPYATAPSTPQRFPTFFYSAPTSPTHQFLLINSSPASPTDPLKKPLFEDEDEDEDDFAFDFSGRLEPPSISAADELFHCGKIKPLKPVSNHSRFTEKAFSPRSKKKDLDPFTSALNQTAGDQNPSKRGREKTTTTRDKASSSSFRISDILSDEETHHQKNSITHSSSSSLTWYNKWNLKNLLLFRSASEGSARRIKEPVNKYSRIRKSDEDEVVKKSSFRSRDGRRVMRKVSAHEIHYTANRAVAEEMKKKTFLPYKSGLLGCLGFHNNGGSVHEISRGINCVMRQRGD</sequence>
<organism evidence="2 3">
    <name type="scientific">Cynara cardunculus var. scolymus</name>
    <name type="common">Globe artichoke</name>
    <name type="synonym">Cynara scolymus</name>
    <dbReference type="NCBI Taxonomy" id="59895"/>
    <lineage>
        <taxon>Eukaryota</taxon>
        <taxon>Viridiplantae</taxon>
        <taxon>Streptophyta</taxon>
        <taxon>Embryophyta</taxon>
        <taxon>Tracheophyta</taxon>
        <taxon>Spermatophyta</taxon>
        <taxon>Magnoliopsida</taxon>
        <taxon>eudicotyledons</taxon>
        <taxon>Gunneridae</taxon>
        <taxon>Pentapetalae</taxon>
        <taxon>asterids</taxon>
        <taxon>campanulids</taxon>
        <taxon>Asterales</taxon>
        <taxon>Asteraceae</taxon>
        <taxon>Carduoideae</taxon>
        <taxon>Cardueae</taxon>
        <taxon>Carduinae</taxon>
        <taxon>Cynara</taxon>
    </lineage>
</organism>
<feature type="region of interest" description="Disordered" evidence="1">
    <location>
        <begin position="108"/>
        <end position="180"/>
    </location>
</feature>
<dbReference type="OMA" id="MEIQVMT"/>
<accession>A0A118K6J8</accession>
<evidence type="ECO:0000313" key="3">
    <source>
        <dbReference type="Proteomes" id="UP000243975"/>
    </source>
</evidence>
<dbReference type="Pfam" id="PF07816">
    <property type="entry name" value="DUF1645"/>
    <property type="match status" value="1"/>
</dbReference>
<comment type="caution">
    <text evidence="2">The sequence shown here is derived from an EMBL/GenBank/DDBJ whole genome shotgun (WGS) entry which is preliminary data.</text>
</comment>
<dbReference type="InterPro" id="IPR012442">
    <property type="entry name" value="DUF1645_plant"/>
</dbReference>
<reference evidence="2 3" key="1">
    <citation type="journal article" date="2016" name="Sci. Rep.">
        <title>The genome sequence of the outbreeding globe artichoke constructed de novo incorporating a phase-aware low-pass sequencing strategy of F1 progeny.</title>
        <authorList>
            <person name="Scaglione D."/>
            <person name="Reyes-Chin-Wo S."/>
            <person name="Acquadro A."/>
            <person name="Froenicke L."/>
            <person name="Portis E."/>
            <person name="Beitel C."/>
            <person name="Tirone M."/>
            <person name="Mauro R."/>
            <person name="Lo Monaco A."/>
            <person name="Mauromicale G."/>
            <person name="Faccioli P."/>
            <person name="Cattivelli L."/>
            <person name="Rieseberg L."/>
            <person name="Michelmore R."/>
            <person name="Lanteri S."/>
        </authorList>
    </citation>
    <scope>NUCLEOTIDE SEQUENCE [LARGE SCALE GENOMIC DNA]</scope>
    <source>
        <strain evidence="2">2C</strain>
    </source>
</reference>
<dbReference type="Proteomes" id="UP000243975">
    <property type="component" value="Unassembled WGS sequence"/>
</dbReference>
<dbReference type="AlphaFoldDB" id="A0A118K6J8"/>
<dbReference type="PANTHER" id="PTHR33095">
    <property type="entry name" value="OS07G0619500 PROTEIN"/>
    <property type="match status" value="1"/>
</dbReference>
<feature type="compositionally biased region" description="Polar residues" evidence="1">
    <location>
        <begin position="129"/>
        <end position="141"/>
    </location>
</feature>
<protein>
    <submittedName>
        <fullName evidence="2">Uncharacterized protein</fullName>
    </submittedName>
</protein>
<feature type="compositionally biased region" description="Basic and acidic residues" evidence="1">
    <location>
        <begin position="146"/>
        <end position="155"/>
    </location>
</feature>
<dbReference type="EMBL" id="LEKV01001001">
    <property type="protein sequence ID" value="KVI10768.1"/>
    <property type="molecule type" value="Genomic_DNA"/>
</dbReference>
<keyword evidence="3" id="KW-1185">Reference proteome</keyword>
<gene>
    <name evidence="2" type="ORF">Ccrd_010822</name>
</gene>
<feature type="compositionally biased region" description="Low complexity" evidence="1">
    <location>
        <begin position="156"/>
        <end position="165"/>
    </location>
</feature>
<dbReference type="Gramene" id="KVI10768">
    <property type="protein sequence ID" value="KVI10768"/>
    <property type="gene ID" value="Ccrd_010822"/>
</dbReference>
<dbReference type="PANTHER" id="PTHR33095:SF131">
    <property type="match status" value="1"/>
</dbReference>